<evidence type="ECO:0000313" key="4">
    <source>
        <dbReference type="Proteomes" id="UP000561459"/>
    </source>
</evidence>
<feature type="compositionally biased region" description="Polar residues" evidence="1">
    <location>
        <begin position="11"/>
        <end position="20"/>
    </location>
</feature>
<evidence type="ECO:0000256" key="1">
    <source>
        <dbReference type="SAM" id="MobiDB-lite"/>
    </source>
</evidence>
<dbReference type="InterPro" id="IPR038740">
    <property type="entry name" value="BioF2-like_GNAT_dom"/>
</dbReference>
<comment type="caution">
    <text evidence="3">The sequence shown here is derived from an EMBL/GenBank/DDBJ whole genome shotgun (WGS) entry which is preliminary data.</text>
</comment>
<dbReference type="Proteomes" id="UP000561459">
    <property type="component" value="Unassembled WGS sequence"/>
</dbReference>
<feature type="domain" description="BioF2-like acetyltransferase" evidence="2">
    <location>
        <begin position="205"/>
        <end position="328"/>
    </location>
</feature>
<organism evidence="3 4">
    <name type="scientific">Novosphingobium fluoreni</name>
    <dbReference type="NCBI Taxonomy" id="1391222"/>
    <lineage>
        <taxon>Bacteria</taxon>
        <taxon>Pseudomonadati</taxon>
        <taxon>Pseudomonadota</taxon>
        <taxon>Alphaproteobacteria</taxon>
        <taxon>Sphingomonadales</taxon>
        <taxon>Sphingomonadaceae</taxon>
        <taxon>Novosphingobium</taxon>
    </lineage>
</organism>
<keyword evidence="4" id="KW-1185">Reference proteome</keyword>
<dbReference type="Pfam" id="PF13480">
    <property type="entry name" value="Acetyltransf_6"/>
    <property type="match status" value="1"/>
</dbReference>
<dbReference type="SUPFAM" id="SSF55729">
    <property type="entry name" value="Acyl-CoA N-acyltransferases (Nat)"/>
    <property type="match status" value="1"/>
</dbReference>
<feature type="compositionally biased region" description="Basic and acidic residues" evidence="1">
    <location>
        <begin position="1"/>
        <end position="10"/>
    </location>
</feature>
<dbReference type="EMBL" id="JACIDY010000006">
    <property type="protein sequence ID" value="MBB3940902.1"/>
    <property type="molecule type" value="Genomic_DNA"/>
</dbReference>
<sequence>MRDDPSRDDGINQTVATQPVEQHDENAGASLRLVPWAALSDPESIRSWDALAACAIEPNPFLESCYLLPSLRLLSDQTEVNLLRLDISGELAGMLPIARPSHYYRYPFPHLSNWLHPNMFCGAPLVAAGSEGAFWQALLRWADQNAGTALFLHLRDLPLDGPLYTALLDVCSQQRRQCEVVQREERAMLASNLSPEAYWDASMSAKKRKELRRQANRLADEGAVSFTRRTDADGLDQWTQDFLRLEQAGWKGEAGSALASAPATATLFAESLAGAAARGRLERLTLSLEGRPIAMLATFLSPPGAFSFKTAFDERFARFSPGVLLQRENLAILGNPDIAWTDSCAAADHPMIDHIWRERREIGRLSIAIGGAARRFAFRQLVRHETRQGSGR</sequence>
<dbReference type="AlphaFoldDB" id="A0A7W6C9L3"/>
<dbReference type="RefSeq" id="WP_343055881.1">
    <property type="nucleotide sequence ID" value="NZ_JACIDY010000006.1"/>
</dbReference>
<accession>A0A7W6C9L3</accession>
<proteinExistence type="predicted"/>
<feature type="region of interest" description="Disordered" evidence="1">
    <location>
        <begin position="1"/>
        <end position="24"/>
    </location>
</feature>
<dbReference type="InterPro" id="IPR016181">
    <property type="entry name" value="Acyl_CoA_acyltransferase"/>
</dbReference>
<dbReference type="GO" id="GO:0016740">
    <property type="term" value="F:transferase activity"/>
    <property type="evidence" value="ECO:0007669"/>
    <property type="project" value="UniProtKB-KW"/>
</dbReference>
<keyword evidence="3" id="KW-0808">Transferase</keyword>
<protein>
    <submittedName>
        <fullName evidence="3">CelD/BcsL family acetyltransferase involved in cellulose biosynthesis</fullName>
    </submittedName>
</protein>
<gene>
    <name evidence="3" type="ORF">GGR39_002565</name>
</gene>
<reference evidence="3 4" key="1">
    <citation type="submission" date="2020-08" db="EMBL/GenBank/DDBJ databases">
        <title>Genomic Encyclopedia of Type Strains, Phase IV (KMG-IV): sequencing the most valuable type-strain genomes for metagenomic binning, comparative biology and taxonomic classification.</title>
        <authorList>
            <person name="Goeker M."/>
        </authorList>
    </citation>
    <scope>NUCLEOTIDE SEQUENCE [LARGE SCALE GENOMIC DNA]</scope>
    <source>
        <strain evidence="3 4">DSM 27568</strain>
    </source>
</reference>
<evidence type="ECO:0000313" key="3">
    <source>
        <dbReference type="EMBL" id="MBB3940902.1"/>
    </source>
</evidence>
<name>A0A7W6C9L3_9SPHN</name>
<evidence type="ECO:0000259" key="2">
    <source>
        <dbReference type="Pfam" id="PF13480"/>
    </source>
</evidence>